<dbReference type="AlphaFoldDB" id="A0A8X7YRT3"/>
<feature type="region of interest" description="Disordered" evidence="1">
    <location>
        <begin position="1"/>
        <end position="32"/>
    </location>
</feature>
<dbReference type="Proteomes" id="UP000886885">
    <property type="component" value="Chromosome 12D"/>
</dbReference>
<accession>A0A8X7YRT3</accession>
<feature type="compositionally biased region" description="Polar residues" evidence="1">
    <location>
        <begin position="1"/>
        <end position="12"/>
    </location>
</feature>
<dbReference type="PANTHER" id="PTHR35584">
    <property type="entry name" value="FLAGELLAR ASSOCIATED PROTEIN"/>
    <property type="match status" value="1"/>
</dbReference>
<feature type="region of interest" description="Disordered" evidence="1">
    <location>
        <begin position="54"/>
        <end position="79"/>
    </location>
</feature>
<dbReference type="EMBL" id="JAAWWB010000024">
    <property type="protein sequence ID" value="KAG6753378.1"/>
    <property type="molecule type" value="Genomic_DNA"/>
</dbReference>
<feature type="region of interest" description="Disordered" evidence="1">
    <location>
        <begin position="175"/>
        <end position="213"/>
    </location>
</feature>
<reference evidence="2" key="1">
    <citation type="journal article" date="2020" name="bioRxiv">
        <title>Hybrid origin of Populus tomentosa Carr. identified through genome sequencing and phylogenomic analysis.</title>
        <authorList>
            <person name="An X."/>
            <person name="Gao K."/>
            <person name="Chen Z."/>
            <person name="Li J."/>
            <person name="Yang X."/>
            <person name="Yang X."/>
            <person name="Zhou J."/>
            <person name="Guo T."/>
            <person name="Zhao T."/>
            <person name="Huang S."/>
            <person name="Miao D."/>
            <person name="Khan W.U."/>
            <person name="Rao P."/>
            <person name="Ye M."/>
            <person name="Lei B."/>
            <person name="Liao W."/>
            <person name="Wang J."/>
            <person name="Ji L."/>
            <person name="Li Y."/>
            <person name="Guo B."/>
            <person name="Mustafa N.S."/>
            <person name="Li S."/>
            <person name="Yun Q."/>
            <person name="Keller S.R."/>
            <person name="Mao J."/>
            <person name="Zhang R."/>
            <person name="Strauss S.H."/>
        </authorList>
    </citation>
    <scope>NUCLEOTIDE SEQUENCE</scope>
    <source>
        <strain evidence="2">GM15</strain>
        <tissue evidence="2">Leaf</tissue>
    </source>
</reference>
<dbReference type="PANTHER" id="PTHR35584:SF1">
    <property type="entry name" value="EF-HAND DOMAIN-CONTAINING PROTEIN"/>
    <property type="match status" value="1"/>
</dbReference>
<sequence>MSYDTNNHQASAGVNPPPPTSCPPKQEMLIPRPLSSQLPMQGYYEAGPYVAPPPVSDPMKFGPQHHQQPPPRPPPERTSAAAARTRAFKDSLQNLQLIIVSFVFLVGNHNYFRSFYVTVRTNYYNNQYQASAGVYPPPPPAPGSYYPPKQEVYPPPPPPPQFYPPPVQGYYQAGPYVAPPPVSDPMKYGPQHLQQPPPPPPPERTSAAAARTRASKDYEGFSAKFAAYNSFLCVSCWES</sequence>
<name>A0A8X7YRT3_POPTO</name>
<evidence type="ECO:0000313" key="3">
    <source>
        <dbReference type="Proteomes" id="UP000886885"/>
    </source>
</evidence>
<evidence type="ECO:0000313" key="2">
    <source>
        <dbReference type="EMBL" id="KAG6753378.1"/>
    </source>
</evidence>
<proteinExistence type="predicted"/>
<comment type="caution">
    <text evidence="2">The sequence shown here is derived from an EMBL/GenBank/DDBJ whole genome shotgun (WGS) entry which is preliminary data.</text>
</comment>
<evidence type="ECO:0000256" key="1">
    <source>
        <dbReference type="SAM" id="MobiDB-lite"/>
    </source>
</evidence>
<protein>
    <submittedName>
        <fullName evidence="2">Uncharacterized protein</fullName>
    </submittedName>
</protein>
<organism evidence="2 3">
    <name type="scientific">Populus tomentosa</name>
    <name type="common">Chinese white poplar</name>
    <dbReference type="NCBI Taxonomy" id="118781"/>
    <lineage>
        <taxon>Eukaryota</taxon>
        <taxon>Viridiplantae</taxon>
        <taxon>Streptophyta</taxon>
        <taxon>Embryophyta</taxon>
        <taxon>Tracheophyta</taxon>
        <taxon>Spermatophyta</taxon>
        <taxon>Magnoliopsida</taxon>
        <taxon>eudicotyledons</taxon>
        <taxon>Gunneridae</taxon>
        <taxon>Pentapetalae</taxon>
        <taxon>rosids</taxon>
        <taxon>fabids</taxon>
        <taxon>Malpighiales</taxon>
        <taxon>Salicaceae</taxon>
        <taxon>Saliceae</taxon>
        <taxon>Populus</taxon>
    </lineage>
</organism>
<keyword evidence="3" id="KW-1185">Reference proteome</keyword>
<gene>
    <name evidence="2" type="ORF">POTOM_043445</name>
</gene>